<reference evidence="3" key="3">
    <citation type="submission" date="2015-06" db="UniProtKB">
        <authorList>
            <consortium name="EnsemblPlants"/>
        </authorList>
    </citation>
    <scope>IDENTIFICATION</scope>
    <source>
        <strain evidence="3">cv. Jemalong A17</strain>
    </source>
</reference>
<sequence length="138" mass="16527">MKFQNWLKEIDEDLKKVKVLRTWVQSPPCLRERNPTDFIPQPQFQPYQQQYQQQPRQQAPRTKFDPIPIKYAELFPDMLTRNLLQTILPPPMPKKLRARFRPDLSYVFHQGALGHDIERCYAFKNAVQDLFEADLLPF</sequence>
<dbReference type="PaxDb" id="3880-AES81025"/>
<dbReference type="AlphaFoldDB" id="A0A072TIS7"/>
<dbReference type="EnsemblPlants" id="KEH17439">
    <property type="protein sequence ID" value="KEH17439"/>
    <property type="gene ID" value="MTR_0015s0170"/>
</dbReference>
<proteinExistence type="predicted"/>
<dbReference type="HOGENOM" id="CLU_116473_0_0_1"/>
<evidence type="ECO:0000313" key="2">
    <source>
        <dbReference type="EMBL" id="KEH17439.1"/>
    </source>
</evidence>
<reference evidence="2 4" key="1">
    <citation type="journal article" date="2011" name="Nature">
        <title>The Medicago genome provides insight into the evolution of rhizobial symbioses.</title>
        <authorList>
            <person name="Young N.D."/>
            <person name="Debelle F."/>
            <person name="Oldroyd G.E."/>
            <person name="Geurts R."/>
            <person name="Cannon S.B."/>
            <person name="Udvardi M.K."/>
            <person name="Benedito V.A."/>
            <person name="Mayer K.F."/>
            <person name="Gouzy J."/>
            <person name="Schoof H."/>
            <person name="Van de Peer Y."/>
            <person name="Proost S."/>
            <person name="Cook D.R."/>
            <person name="Meyers B.C."/>
            <person name="Spannagl M."/>
            <person name="Cheung F."/>
            <person name="De Mita S."/>
            <person name="Krishnakumar V."/>
            <person name="Gundlach H."/>
            <person name="Zhou S."/>
            <person name="Mudge J."/>
            <person name="Bharti A.K."/>
            <person name="Murray J.D."/>
            <person name="Naoumkina M.A."/>
            <person name="Rosen B."/>
            <person name="Silverstein K.A."/>
            <person name="Tang H."/>
            <person name="Rombauts S."/>
            <person name="Zhao P.X."/>
            <person name="Zhou P."/>
            <person name="Barbe V."/>
            <person name="Bardou P."/>
            <person name="Bechner M."/>
            <person name="Bellec A."/>
            <person name="Berger A."/>
            <person name="Berges H."/>
            <person name="Bidwell S."/>
            <person name="Bisseling T."/>
            <person name="Choisne N."/>
            <person name="Couloux A."/>
            <person name="Denny R."/>
            <person name="Deshpande S."/>
            <person name="Dai X."/>
            <person name="Doyle J.J."/>
            <person name="Dudez A.M."/>
            <person name="Farmer A.D."/>
            <person name="Fouteau S."/>
            <person name="Franken C."/>
            <person name="Gibelin C."/>
            <person name="Gish J."/>
            <person name="Goldstein S."/>
            <person name="Gonzalez A.J."/>
            <person name="Green P.J."/>
            <person name="Hallab A."/>
            <person name="Hartog M."/>
            <person name="Hua A."/>
            <person name="Humphray S.J."/>
            <person name="Jeong D.H."/>
            <person name="Jing Y."/>
            <person name="Jocker A."/>
            <person name="Kenton S.M."/>
            <person name="Kim D.J."/>
            <person name="Klee K."/>
            <person name="Lai H."/>
            <person name="Lang C."/>
            <person name="Lin S."/>
            <person name="Macmil S.L."/>
            <person name="Magdelenat G."/>
            <person name="Matthews L."/>
            <person name="McCorrison J."/>
            <person name="Monaghan E.L."/>
            <person name="Mun J.H."/>
            <person name="Najar F.Z."/>
            <person name="Nicholson C."/>
            <person name="Noirot C."/>
            <person name="O'Bleness M."/>
            <person name="Paule C.R."/>
            <person name="Poulain J."/>
            <person name="Prion F."/>
            <person name="Qin B."/>
            <person name="Qu C."/>
            <person name="Retzel E.F."/>
            <person name="Riddle C."/>
            <person name="Sallet E."/>
            <person name="Samain S."/>
            <person name="Samson N."/>
            <person name="Sanders I."/>
            <person name="Saurat O."/>
            <person name="Scarpelli C."/>
            <person name="Schiex T."/>
            <person name="Segurens B."/>
            <person name="Severin A.J."/>
            <person name="Sherrier D.J."/>
            <person name="Shi R."/>
            <person name="Sims S."/>
            <person name="Singer S.R."/>
            <person name="Sinharoy S."/>
            <person name="Sterck L."/>
            <person name="Viollet A."/>
            <person name="Wang B.B."/>
            <person name="Wang K."/>
            <person name="Wang M."/>
            <person name="Wang X."/>
            <person name="Warfsmann J."/>
            <person name="Weissenbach J."/>
            <person name="White D.D."/>
            <person name="White J.D."/>
            <person name="Wiley G.B."/>
            <person name="Wincker P."/>
            <person name="Xing Y."/>
            <person name="Yang L."/>
            <person name="Yao Z."/>
            <person name="Ying F."/>
            <person name="Zhai J."/>
            <person name="Zhou L."/>
            <person name="Zuber A."/>
            <person name="Denarie J."/>
            <person name="Dixon R.A."/>
            <person name="May G.D."/>
            <person name="Schwartz D.C."/>
            <person name="Rogers J."/>
            <person name="Quetier F."/>
            <person name="Town C.D."/>
            <person name="Roe B.A."/>
        </authorList>
    </citation>
    <scope>NUCLEOTIDE SEQUENCE [LARGE SCALE GENOMIC DNA]</scope>
    <source>
        <strain evidence="2">A17</strain>
        <strain evidence="3 4">cv. Jemalong A17</strain>
    </source>
</reference>
<dbReference type="PANTHER" id="PTHR32108">
    <property type="entry name" value="DNA-DIRECTED RNA POLYMERASE SUBUNIT ALPHA"/>
    <property type="match status" value="1"/>
</dbReference>
<dbReference type="EMBL" id="KL402740">
    <property type="protein sequence ID" value="KEH17439.1"/>
    <property type="molecule type" value="Genomic_DNA"/>
</dbReference>
<evidence type="ECO:0000256" key="1">
    <source>
        <dbReference type="SAM" id="MobiDB-lite"/>
    </source>
</evidence>
<evidence type="ECO:0000313" key="4">
    <source>
        <dbReference type="Proteomes" id="UP000002051"/>
    </source>
</evidence>
<dbReference type="eggNOG" id="KOG4770">
    <property type="taxonomic scope" value="Eukaryota"/>
</dbReference>
<keyword evidence="4" id="KW-1185">Reference proteome</keyword>
<dbReference type="Proteomes" id="UP000002051">
    <property type="component" value="Unassembled WGS sequence"/>
</dbReference>
<feature type="compositionally biased region" description="Low complexity" evidence="1">
    <location>
        <begin position="40"/>
        <end position="61"/>
    </location>
</feature>
<name>A0A072TIS7_MEDTR</name>
<gene>
    <name evidence="2" type="ORF">MTR_0015s0170</name>
</gene>
<protein>
    <submittedName>
        <fullName evidence="2 3">Uncharacterized protein</fullName>
    </submittedName>
</protein>
<reference evidence="2 4" key="2">
    <citation type="journal article" date="2014" name="BMC Genomics">
        <title>An improved genome release (version Mt4.0) for the model legume Medicago truncatula.</title>
        <authorList>
            <person name="Tang H."/>
            <person name="Krishnakumar V."/>
            <person name="Bidwell S."/>
            <person name="Rosen B."/>
            <person name="Chan A."/>
            <person name="Zhou S."/>
            <person name="Gentzbittel L."/>
            <person name="Childs K.L."/>
            <person name="Yandell M."/>
            <person name="Gundlach H."/>
            <person name="Mayer K.F."/>
            <person name="Schwartz D.C."/>
            <person name="Town C.D."/>
        </authorList>
    </citation>
    <scope>GENOME REANNOTATION</scope>
    <source>
        <strain evidence="2">A17</strain>
        <strain evidence="3 4">cv. Jemalong A17</strain>
    </source>
</reference>
<organism evidence="2 4">
    <name type="scientific">Medicago truncatula</name>
    <name type="common">Barrel medic</name>
    <name type="synonym">Medicago tribuloides</name>
    <dbReference type="NCBI Taxonomy" id="3880"/>
    <lineage>
        <taxon>Eukaryota</taxon>
        <taxon>Viridiplantae</taxon>
        <taxon>Streptophyta</taxon>
        <taxon>Embryophyta</taxon>
        <taxon>Tracheophyta</taxon>
        <taxon>Spermatophyta</taxon>
        <taxon>Magnoliopsida</taxon>
        <taxon>eudicotyledons</taxon>
        <taxon>Gunneridae</taxon>
        <taxon>Pentapetalae</taxon>
        <taxon>rosids</taxon>
        <taxon>fabids</taxon>
        <taxon>Fabales</taxon>
        <taxon>Fabaceae</taxon>
        <taxon>Papilionoideae</taxon>
        <taxon>50 kb inversion clade</taxon>
        <taxon>NPAAA clade</taxon>
        <taxon>Hologalegina</taxon>
        <taxon>IRL clade</taxon>
        <taxon>Trifolieae</taxon>
        <taxon>Medicago</taxon>
    </lineage>
</organism>
<feature type="region of interest" description="Disordered" evidence="1">
    <location>
        <begin position="31"/>
        <end position="62"/>
    </location>
</feature>
<evidence type="ECO:0000313" key="3">
    <source>
        <dbReference type="EnsemblPlants" id="KEH17439"/>
    </source>
</evidence>
<dbReference type="PANTHER" id="PTHR32108:SF9">
    <property type="entry name" value="REVERSE TRANSCRIPTASE RNASE H-LIKE DOMAIN-CONTAINING PROTEIN"/>
    <property type="match status" value="1"/>
</dbReference>
<accession>A0A072TIS7</accession>